<feature type="repeat" description="WD" evidence="3">
    <location>
        <begin position="907"/>
        <end position="933"/>
    </location>
</feature>
<dbReference type="RefSeq" id="XP_024699456.1">
    <property type="nucleotide sequence ID" value="XM_024854185.1"/>
</dbReference>
<dbReference type="CDD" id="cd00200">
    <property type="entry name" value="WD40"/>
    <property type="match status" value="2"/>
</dbReference>
<name>A0A2I2FU59_9EURO</name>
<protein>
    <submittedName>
        <fullName evidence="6">WD40 repeat-like protein</fullName>
    </submittedName>
</protein>
<dbReference type="PRINTS" id="PR00320">
    <property type="entry name" value="GPROTEINBRPT"/>
</dbReference>
<feature type="repeat" description="WD" evidence="3">
    <location>
        <begin position="1277"/>
        <end position="1318"/>
    </location>
</feature>
<dbReference type="Pfam" id="PF22939">
    <property type="entry name" value="WHD_GPIID"/>
    <property type="match status" value="1"/>
</dbReference>
<dbReference type="InterPro" id="IPR031359">
    <property type="entry name" value="NACHT_N"/>
</dbReference>
<dbReference type="PROSITE" id="PS50082">
    <property type="entry name" value="WD_REPEATS_2"/>
    <property type="match status" value="8"/>
</dbReference>
<dbReference type="PROSITE" id="PS50294">
    <property type="entry name" value="WD_REPEATS_REGION"/>
    <property type="match status" value="7"/>
</dbReference>
<reference evidence="6 7" key="1">
    <citation type="submission" date="2016-12" db="EMBL/GenBank/DDBJ databases">
        <title>The genomes of Aspergillus section Nigri reveals drivers in fungal speciation.</title>
        <authorList>
            <consortium name="DOE Joint Genome Institute"/>
            <person name="Vesth T.C."/>
            <person name="Nybo J."/>
            <person name="Theobald S."/>
            <person name="Brandl J."/>
            <person name="Frisvad J.C."/>
            <person name="Nielsen K.F."/>
            <person name="Lyhne E.K."/>
            <person name="Kogle M.E."/>
            <person name="Kuo A."/>
            <person name="Riley R."/>
            <person name="Clum A."/>
            <person name="Nolan M."/>
            <person name="Lipzen A."/>
            <person name="Salamov A."/>
            <person name="Henrissat B."/>
            <person name="Wiebenga A."/>
            <person name="De Vries R.P."/>
            <person name="Grigoriev I.V."/>
            <person name="Mortensen U.H."/>
            <person name="Andersen M.R."/>
            <person name="Baker S.E."/>
        </authorList>
    </citation>
    <scope>NUCLEOTIDE SEQUENCE [LARGE SCALE GENOMIC DNA]</scope>
    <source>
        <strain evidence="6 7">IBT 23096</strain>
    </source>
</reference>
<dbReference type="Pfam" id="PF24883">
    <property type="entry name" value="NPHP3_N"/>
    <property type="match status" value="1"/>
</dbReference>
<comment type="caution">
    <text evidence="6">The sequence shown here is derived from an EMBL/GenBank/DDBJ whole genome shotgun (WGS) entry which is preliminary data.</text>
</comment>
<dbReference type="OrthoDB" id="674604at2759"/>
<dbReference type="PROSITE" id="PS50837">
    <property type="entry name" value="NACHT"/>
    <property type="match status" value="1"/>
</dbReference>
<feature type="repeat" description="WD" evidence="3">
    <location>
        <begin position="1112"/>
        <end position="1153"/>
    </location>
</feature>
<feature type="region of interest" description="Disordered" evidence="4">
    <location>
        <begin position="22"/>
        <end position="55"/>
    </location>
</feature>
<feature type="domain" description="NACHT" evidence="5">
    <location>
        <begin position="387"/>
        <end position="525"/>
    </location>
</feature>
<dbReference type="SUPFAM" id="SSF52540">
    <property type="entry name" value="P-loop containing nucleoside triphosphate hydrolases"/>
    <property type="match status" value="1"/>
</dbReference>
<dbReference type="InterPro" id="IPR019775">
    <property type="entry name" value="WD40_repeat_CS"/>
</dbReference>
<evidence type="ECO:0000256" key="1">
    <source>
        <dbReference type="ARBA" id="ARBA00022574"/>
    </source>
</evidence>
<organism evidence="6 7">
    <name type="scientific">Aspergillus steynii IBT 23096</name>
    <dbReference type="NCBI Taxonomy" id="1392250"/>
    <lineage>
        <taxon>Eukaryota</taxon>
        <taxon>Fungi</taxon>
        <taxon>Dikarya</taxon>
        <taxon>Ascomycota</taxon>
        <taxon>Pezizomycotina</taxon>
        <taxon>Eurotiomycetes</taxon>
        <taxon>Eurotiomycetidae</taxon>
        <taxon>Eurotiales</taxon>
        <taxon>Aspergillaceae</taxon>
        <taxon>Aspergillus</taxon>
        <taxon>Aspergillus subgen. Circumdati</taxon>
    </lineage>
</organism>
<evidence type="ECO:0000256" key="4">
    <source>
        <dbReference type="SAM" id="MobiDB-lite"/>
    </source>
</evidence>
<dbReference type="InterPro" id="IPR011047">
    <property type="entry name" value="Quinoprotein_ADH-like_sf"/>
</dbReference>
<feature type="repeat" description="WD" evidence="3">
    <location>
        <begin position="1154"/>
        <end position="1187"/>
    </location>
</feature>
<evidence type="ECO:0000256" key="2">
    <source>
        <dbReference type="ARBA" id="ARBA00022737"/>
    </source>
</evidence>
<dbReference type="VEuPathDB" id="FungiDB:P170DRAFT_502738"/>
<dbReference type="Pfam" id="PF00400">
    <property type="entry name" value="WD40"/>
    <property type="match status" value="8"/>
</dbReference>
<keyword evidence="2" id="KW-0677">Repeat</keyword>
<dbReference type="InterPro" id="IPR036322">
    <property type="entry name" value="WD40_repeat_dom_sf"/>
</dbReference>
<dbReference type="InterPro" id="IPR027417">
    <property type="entry name" value="P-loop_NTPase"/>
</dbReference>
<dbReference type="Gene3D" id="2.130.10.10">
    <property type="entry name" value="YVTN repeat-like/Quinoprotein amine dehydrogenase"/>
    <property type="match status" value="4"/>
</dbReference>
<dbReference type="Pfam" id="PF17100">
    <property type="entry name" value="NACHT_N"/>
    <property type="match status" value="1"/>
</dbReference>
<dbReference type="Gene3D" id="3.40.50.300">
    <property type="entry name" value="P-loop containing nucleotide triphosphate hydrolases"/>
    <property type="match status" value="1"/>
</dbReference>
<dbReference type="InterPro" id="IPR007111">
    <property type="entry name" value="NACHT_NTPase"/>
</dbReference>
<dbReference type="InterPro" id="IPR020472">
    <property type="entry name" value="WD40_PAC1"/>
</dbReference>
<dbReference type="SMART" id="SM00320">
    <property type="entry name" value="WD40"/>
    <property type="match status" value="12"/>
</dbReference>
<evidence type="ECO:0000259" key="5">
    <source>
        <dbReference type="PROSITE" id="PS50837"/>
    </source>
</evidence>
<dbReference type="GeneID" id="36561891"/>
<evidence type="ECO:0000313" key="7">
    <source>
        <dbReference type="Proteomes" id="UP000234275"/>
    </source>
</evidence>
<proteinExistence type="predicted"/>
<dbReference type="InterPro" id="IPR015943">
    <property type="entry name" value="WD40/YVTN_repeat-like_dom_sf"/>
</dbReference>
<dbReference type="InterPro" id="IPR054471">
    <property type="entry name" value="GPIID_WHD"/>
</dbReference>
<gene>
    <name evidence="6" type="ORF">P170DRAFT_502738</name>
</gene>
<dbReference type="Proteomes" id="UP000234275">
    <property type="component" value="Unassembled WGS sequence"/>
</dbReference>
<feature type="repeat" description="WD" evidence="3">
    <location>
        <begin position="1319"/>
        <end position="1360"/>
    </location>
</feature>
<dbReference type="PANTHER" id="PTHR19879:SF9">
    <property type="entry name" value="TRANSCRIPTION INITIATION FACTOR TFIID SUBUNIT 5"/>
    <property type="match status" value="1"/>
</dbReference>
<dbReference type="STRING" id="1392250.A0A2I2FU59"/>
<dbReference type="InterPro" id="IPR056884">
    <property type="entry name" value="NPHP3-like_N"/>
</dbReference>
<keyword evidence="1 3" id="KW-0853">WD repeat</keyword>
<evidence type="ECO:0000256" key="3">
    <source>
        <dbReference type="PROSITE-ProRule" id="PRU00221"/>
    </source>
</evidence>
<dbReference type="PROSITE" id="PS00678">
    <property type="entry name" value="WD_REPEATS_1"/>
    <property type="match status" value="2"/>
</dbReference>
<feature type="repeat" description="WD" evidence="3">
    <location>
        <begin position="1195"/>
        <end position="1236"/>
    </location>
</feature>
<dbReference type="PANTHER" id="PTHR19879">
    <property type="entry name" value="TRANSCRIPTION INITIATION FACTOR TFIID"/>
    <property type="match status" value="1"/>
</dbReference>
<dbReference type="SUPFAM" id="SSF50978">
    <property type="entry name" value="WD40 repeat-like"/>
    <property type="match status" value="1"/>
</dbReference>
<keyword evidence="7" id="KW-1185">Reference proteome</keyword>
<dbReference type="EMBL" id="MSFO01000009">
    <property type="protein sequence ID" value="PLB44154.1"/>
    <property type="molecule type" value="Genomic_DNA"/>
</dbReference>
<dbReference type="InterPro" id="IPR001680">
    <property type="entry name" value="WD40_rpt"/>
</dbReference>
<evidence type="ECO:0000313" key="6">
    <source>
        <dbReference type="EMBL" id="PLB44154.1"/>
    </source>
</evidence>
<feature type="repeat" description="WD" evidence="3">
    <location>
        <begin position="1071"/>
        <end position="1112"/>
    </location>
</feature>
<feature type="repeat" description="WD" evidence="3">
    <location>
        <begin position="1029"/>
        <end position="1070"/>
    </location>
</feature>
<accession>A0A2I2FU59</accession>
<sequence>MENKSEGQLSWRQRVRQRWKRAKEEIPLSSSHTPVTTHLERGFEPNTGNDTAGALPEPLGLWDEAYDLLKGEKPELLLGYESLLSELAINVNPTAIVPGQDANDLENTIPQHDVTARRQKLEQIAETSFQNLQAGSLKVTLFGKEMALQEAAGKLGNGLNWVQNYSKEALKHVPYAPVAMACTSLLLPLLISPSRVDDENRTGLLYVTSQIRYYIEMEHLLLPAFTDHRIKAQMREHVKGLYKLVIDYQVQSVMKFNRDPVKNYFRSVADYDGWSDQLNAIKEAEKTLRGRFQEAASWLNVKRLNDLEMEAEKSRITLENVTSFTQKIEQHMSEAEYRRCLNTLKATNPQLDKQRIEKLKGGLLKDSYIWVIENQDFKKWMNGRSGQILWIKGQPGKGKTMLVCGIIDELSQVTTPDTNIAFFFCQATEKSLNNASAVLRGLISMIVKQQPSLLSYLSEGCFDGHNAWFALKNTFNSILNDKTLQPTYLLIDGLDECVEDRQHLLELLVEHSSAHQNVKWIVSSRDWLDIERELDTATQMKLHLDLNEDVLSKAIHSFIEYKVEKLANRSVQSKKNPDIWKAVKDHLLSNANGTFLWVALVCEYLAPLNWWNVRAKLEDFPSGLDKVYDRMMSQIINSENAEICKSILGVIATVYRPITLDELMVYVDLPGDAIDALTDLIRLCGSFLSVQDNTVFLIHLSAKEYLTEKASSGILPSGKEIVHDKIFSRSLQTFRGVLRRDIYNLKSPGYSIDEVEPPHPDPLRTVRYACVYWVDHFSCSNIDDIETLTKAERLVCLFLCESYLHWLEAMSILQSIPGAIASIQKLETLANSKPSSLSLRIRDAIRFVQYTKVAIENSPLQVYYSSLIFSPTESIMRQCYHDRERKQGWILKEPLVERSWSPCLQTLEGHSFEIFSIAWSPEGSQLASLSMDGLRIWDPTTGECSLILEDKETSGSSIWWLDDIRLALVSDGTIMVWNLRNKQFMPLFQSHSHNICSMALSPGRSRLAFASKKCIWISDLATSSLESMRQGHTREVSSMSWSPDKSQLASLSDDNTITIWDTHSMECLCILGTSGSNLNYIAWSPDGSRLASGSYNMTIKIWDIKSQDCVLLRGHNDAVEQVAWSPDGSKFASASHDRTILIWDPYTLKCLYTIEGHSGDVISIAWSPDGSHLASGSDDTTIKIWDIGVQPQSFRRGHNDLISSIASSPDRTRVLSESLDETARLWDPTNGQCTTLQGPAGKISRFSGNYNTSKLASIISDNTIRVWDPTTGRLTVCKGHADTVYDIAWSPDESKIASASFDRTVRVWDPNNGHQLSICEGHTDSVYDIAWSPDGSQIASTSTDCTVRVWNPITGRQLIVCEDNTNLISTVAWSHDGSQLGATSMGKISIWNPATGQCIFNVPIATDGFLRFDSSDPDSLHTGLGMFDIRELKPVSTWCSDLNSVPRPRGYGLSEDLSWITYDGTKVLWLPPDHRPDSLDALALTTTGVIIGCVSGVVEFFEFSALNPLTDL</sequence>
<dbReference type="SUPFAM" id="SSF50998">
    <property type="entry name" value="Quinoprotein alcohol dehydrogenase-like"/>
    <property type="match status" value="1"/>
</dbReference>